<organism evidence="9 10">
    <name type="scientific">Pelomonas aquatica</name>
    <dbReference type="NCBI Taxonomy" id="431058"/>
    <lineage>
        <taxon>Bacteria</taxon>
        <taxon>Pseudomonadati</taxon>
        <taxon>Pseudomonadota</taxon>
        <taxon>Betaproteobacteria</taxon>
        <taxon>Burkholderiales</taxon>
        <taxon>Sphaerotilaceae</taxon>
        <taxon>Roseateles</taxon>
    </lineage>
</organism>
<evidence type="ECO:0000256" key="7">
    <source>
        <dbReference type="SAM" id="MobiDB-lite"/>
    </source>
</evidence>
<proteinExistence type="inferred from homology"/>
<dbReference type="Pfam" id="PF00082">
    <property type="entry name" value="Peptidase_S8"/>
    <property type="match status" value="1"/>
</dbReference>
<accession>A0A9X4LMM2</accession>
<dbReference type="PROSITE" id="PS00138">
    <property type="entry name" value="SUBTILASE_SER"/>
    <property type="match status" value="1"/>
</dbReference>
<dbReference type="InterPro" id="IPR050131">
    <property type="entry name" value="Peptidase_S8_subtilisin-like"/>
</dbReference>
<dbReference type="InterPro" id="IPR000209">
    <property type="entry name" value="Peptidase_S8/S53_dom"/>
</dbReference>
<evidence type="ECO:0000256" key="2">
    <source>
        <dbReference type="ARBA" id="ARBA00022670"/>
    </source>
</evidence>
<feature type="region of interest" description="Disordered" evidence="7">
    <location>
        <begin position="62"/>
        <end position="81"/>
    </location>
</feature>
<dbReference type="GO" id="GO:0006508">
    <property type="term" value="P:proteolysis"/>
    <property type="evidence" value="ECO:0007669"/>
    <property type="project" value="UniProtKB-KW"/>
</dbReference>
<comment type="similarity">
    <text evidence="1 6">Belongs to the peptidase S8 family.</text>
</comment>
<keyword evidence="10" id="KW-1185">Reference proteome</keyword>
<protein>
    <recommendedName>
        <fullName evidence="8">Peptidase S8/S53 domain-containing protein</fullName>
    </recommendedName>
</protein>
<evidence type="ECO:0000256" key="6">
    <source>
        <dbReference type="PROSITE-ProRule" id="PRU01240"/>
    </source>
</evidence>
<dbReference type="Proteomes" id="UP001152766">
    <property type="component" value="Unassembled WGS sequence"/>
</dbReference>
<evidence type="ECO:0000313" key="9">
    <source>
        <dbReference type="EMBL" id="MDG0863710.1"/>
    </source>
</evidence>
<dbReference type="Gene3D" id="3.40.50.200">
    <property type="entry name" value="Peptidase S8/S53 domain"/>
    <property type="match status" value="1"/>
</dbReference>
<dbReference type="RefSeq" id="WP_378989988.1">
    <property type="nucleotide sequence ID" value="NZ_JBHSRN010000013.1"/>
</dbReference>
<comment type="caution">
    <text evidence="9">The sequence shown here is derived from an EMBL/GenBank/DDBJ whole genome shotgun (WGS) entry which is preliminary data.</text>
</comment>
<dbReference type="SUPFAM" id="SSF52743">
    <property type="entry name" value="Subtilisin-like"/>
    <property type="match status" value="1"/>
</dbReference>
<feature type="active site" description="Charge relay system" evidence="5 6">
    <location>
        <position position="380"/>
    </location>
</feature>
<feature type="active site" description="Charge relay system" evidence="5 6">
    <location>
        <position position="175"/>
    </location>
</feature>
<reference evidence="9" key="1">
    <citation type="submission" date="2019-02" db="EMBL/GenBank/DDBJ databases">
        <title>Draft genome of the type strain Pelomonas aquatica CCUG 52575T.</title>
        <authorList>
            <person name="Gomila M."/>
            <person name="Lalucat J."/>
        </authorList>
    </citation>
    <scope>NUCLEOTIDE SEQUENCE</scope>
    <source>
        <strain evidence="9">CCUG 52575</strain>
    </source>
</reference>
<evidence type="ECO:0000256" key="3">
    <source>
        <dbReference type="ARBA" id="ARBA00022801"/>
    </source>
</evidence>
<dbReference type="InterPro" id="IPR015500">
    <property type="entry name" value="Peptidase_S8_subtilisin-rel"/>
</dbReference>
<dbReference type="PRINTS" id="PR00723">
    <property type="entry name" value="SUBTILISIN"/>
</dbReference>
<evidence type="ECO:0000256" key="4">
    <source>
        <dbReference type="ARBA" id="ARBA00022825"/>
    </source>
</evidence>
<gene>
    <name evidence="9" type="ORF">EXJ73_14690</name>
</gene>
<keyword evidence="4 6" id="KW-0720">Serine protease</keyword>
<evidence type="ECO:0000259" key="8">
    <source>
        <dbReference type="Pfam" id="PF00082"/>
    </source>
</evidence>
<evidence type="ECO:0000256" key="1">
    <source>
        <dbReference type="ARBA" id="ARBA00011073"/>
    </source>
</evidence>
<keyword evidence="3 6" id="KW-0378">Hydrolase</keyword>
<dbReference type="PROSITE" id="PS51892">
    <property type="entry name" value="SUBTILASE"/>
    <property type="match status" value="1"/>
</dbReference>
<evidence type="ECO:0000256" key="5">
    <source>
        <dbReference type="PIRSR" id="PIRSR615500-1"/>
    </source>
</evidence>
<keyword evidence="2 6" id="KW-0645">Protease</keyword>
<dbReference type="AlphaFoldDB" id="A0A9X4LMM2"/>
<dbReference type="EMBL" id="SGUG01000021">
    <property type="protein sequence ID" value="MDG0863710.1"/>
    <property type="molecule type" value="Genomic_DNA"/>
</dbReference>
<feature type="domain" description="Peptidase S8/S53" evidence="8">
    <location>
        <begin position="166"/>
        <end position="413"/>
    </location>
</feature>
<feature type="compositionally biased region" description="Basic and acidic residues" evidence="7">
    <location>
        <begin position="210"/>
        <end position="220"/>
    </location>
</feature>
<name>A0A9X4LMM2_9BURK</name>
<dbReference type="InterPro" id="IPR023828">
    <property type="entry name" value="Peptidase_S8_Ser-AS"/>
</dbReference>
<feature type="active site" description="Charge relay system" evidence="5 6">
    <location>
        <position position="219"/>
    </location>
</feature>
<dbReference type="PANTHER" id="PTHR43806:SF11">
    <property type="entry name" value="CEREVISIN-RELATED"/>
    <property type="match status" value="1"/>
</dbReference>
<dbReference type="GO" id="GO:0004252">
    <property type="term" value="F:serine-type endopeptidase activity"/>
    <property type="evidence" value="ECO:0007669"/>
    <property type="project" value="UniProtKB-UniRule"/>
</dbReference>
<feature type="region of interest" description="Disordered" evidence="7">
    <location>
        <begin position="205"/>
        <end position="227"/>
    </location>
</feature>
<sequence>MTMPAPIDPIVARAAERGERVGVLVLVDKPSRQGPVPLSLDANLRTLSERVQEVRHKAKDLLHDPSARSSRSAAGLQPLSMDGNDIERGGVLLENLGAVMAAIDPADLSKISEVGGVRKVIPMPHFLPLIVPMQYRVAAPADLIDGPAKSLLRIGIPKFWDADLWGAGTTIGHFDTGINASHPIFAELRSGKRLRYAAFGADGNRISRARPRDDHPEHHGTHTAGTLVGAGVDGFQAGIAPKAKLVSVQIFPGGVRSQGDQDQIVVNALNWIVGERPHVLNLSFGDSKYNDSYLGIIGELIDQNIAVVAAVGNGGVDKSSSPGNYGSVIAVGAVDAKGRVCPFSGSGKVKKNARPDVCAPGMNILSAGRGEDFAVSTGTSMAAPHVAGVLALLRERAPDLTPAQLKDLLKKHARVPSDWDVSRGGAGIVDGRALLAAV</sequence>
<dbReference type="PANTHER" id="PTHR43806">
    <property type="entry name" value="PEPTIDASE S8"/>
    <property type="match status" value="1"/>
</dbReference>
<evidence type="ECO:0000313" key="10">
    <source>
        <dbReference type="Proteomes" id="UP001152766"/>
    </source>
</evidence>
<dbReference type="InterPro" id="IPR036852">
    <property type="entry name" value="Peptidase_S8/S53_dom_sf"/>
</dbReference>